<evidence type="ECO:0000256" key="2">
    <source>
        <dbReference type="ARBA" id="ARBA00022448"/>
    </source>
</evidence>
<dbReference type="SUPFAM" id="SSF49464">
    <property type="entry name" value="Carboxypeptidase regulatory domain-like"/>
    <property type="match status" value="1"/>
</dbReference>
<evidence type="ECO:0000256" key="8">
    <source>
        <dbReference type="SAM" id="SignalP"/>
    </source>
</evidence>
<keyword evidence="10" id="KW-0675">Receptor</keyword>
<dbReference type="Gene3D" id="2.60.40.1120">
    <property type="entry name" value="Carboxypeptidase-like, regulatory domain"/>
    <property type="match status" value="1"/>
</dbReference>
<evidence type="ECO:0000256" key="3">
    <source>
        <dbReference type="ARBA" id="ARBA00022452"/>
    </source>
</evidence>
<dbReference type="Gene3D" id="2.40.170.20">
    <property type="entry name" value="TonB-dependent receptor, beta-barrel domain"/>
    <property type="match status" value="1"/>
</dbReference>
<comment type="subcellular location">
    <subcellularLocation>
        <location evidence="1 7">Cell outer membrane</location>
        <topology evidence="1 7">Multi-pass membrane protein</topology>
    </subcellularLocation>
</comment>
<dbReference type="NCBIfam" id="TIGR04057">
    <property type="entry name" value="SusC_RagA_signa"/>
    <property type="match status" value="1"/>
</dbReference>
<sequence>MNQKKALFVMFALLFGLSSLMAQVKRTITGTITDADGKPVPGATIAVKGTATAVMANDKGEYSVTVEGNPQLEFSSVGFKSQTVKVGNSTNIPVTLSSGAGDLEGVVVTALGVKRQGRSLGYATSTVPAGELVKTAPTNFATALYGKVPGLQVSAAPGGSTAGVVMQLRGVNSISFSSTPLIVLDGVPIRDGGFNNGNYWGDQRVRGNGLIDLNPEDMESVTVLKGAAAAALYGSEGKNGVLVITTKKAKGKGFSVDVNATYFQDQVAYLPRFQNVRGAGFPVPYSDYYGLYKTDANGFASYTQNGTTYRTLPQAGLNFGPLFDGKPILAWDGQVRPYSAQPDRYANLFQKGQNTTQNVAVSSGTDKADIRLSLTHQNFEGVSINSKDEKVNANFTSTVRFSKNYSLDLMINYINQHVHNRPYMVDRMINNFTGMMPSFDNGSWYLNKYRTSLGYKYVTGSDPSLTPDENLRIPNIRTDILDYVWNMMSNNVDEQNNRLISSITNNLTLTKGLTLRGRIATDATFDRTFNKTLSSRPIAYGPSGDYAQSTFNYNILYGDALLTYENKLTEDLDMTAMAGYSGRREKGMRTSVGVNGGLGVENKFDLTASYNTPYNSSGEQTYLTTDAFIGTLNFNYKNYAFIEGTIRRDRTSTMNPSNNSFIYPSVNGSLVLSDLLKLPKVINYAKLRASWGIVGSYPPAYAANVAYNTGNLGVQVDKGTPVLTTSTITSPYGNDLIRPEKKKTLEFGLAVETFNRRLNFDLTYYHDNVSDLLINLQLPQSMGAPSILSNVAQLSNNGYEASVNAVPVRTRDFSWNLTLNYFTNTNKIVKLANGSNEIIHSDNDGNAYQIKSVVGHPIGDIYVHPLLVNDKGQAIITNDGLYQADPNKMISFGNGQVKGAGGILNAFQYKNFALNFNIDLKYGGSVIPTGLFWMNSRGITQESLSYMDAAHGGLSYYLDANGKGVPTSAAAGPKGETVLHDGMLLKGVTSDGKDNTNIISQAYYYWNIYQWGGPQYTPTALYYLAVQKNNYIKMREISLAYTLPGKIASKVWAKRLTVSVFARNPFYLYRTIKDMDAEQLTAGNVWYNNLNNAGSQPSTRTYGAMIRATF</sequence>
<feature type="domain" description="TonB-dependent receptor plug" evidence="9">
    <location>
        <begin position="119"/>
        <end position="241"/>
    </location>
</feature>
<keyword evidence="11" id="KW-1185">Reference proteome</keyword>
<keyword evidence="6 7" id="KW-0998">Cell outer membrane</keyword>
<dbReference type="InterPro" id="IPR039426">
    <property type="entry name" value="TonB-dep_rcpt-like"/>
</dbReference>
<keyword evidence="2 7" id="KW-0813">Transport</keyword>
<dbReference type="Gene3D" id="2.170.130.10">
    <property type="entry name" value="TonB-dependent receptor, plug domain"/>
    <property type="match status" value="1"/>
</dbReference>
<protein>
    <submittedName>
        <fullName evidence="10">TonB-denpendent receptor</fullName>
    </submittedName>
</protein>
<dbReference type="InterPro" id="IPR012910">
    <property type="entry name" value="Plug_dom"/>
</dbReference>
<gene>
    <name evidence="10" type="ORF">NIASO_16705</name>
</gene>
<reference evidence="10 11" key="1">
    <citation type="submission" date="2013-12" db="EMBL/GenBank/DDBJ databases">
        <authorList>
            <consortium name="DOE Joint Genome Institute"/>
            <person name="Eisen J."/>
            <person name="Huntemann M."/>
            <person name="Han J."/>
            <person name="Chen A."/>
            <person name="Kyrpides N."/>
            <person name="Mavromatis K."/>
            <person name="Markowitz V."/>
            <person name="Palaniappan K."/>
            <person name="Ivanova N."/>
            <person name="Schaumberg A."/>
            <person name="Pati A."/>
            <person name="Liolios K."/>
            <person name="Nordberg H.P."/>
            <person name="Cantor M.N."/>
            <person name="Hua S.X."/>
            <person name="Woyke T."/>
        </authorList>
    </citation>
    <scope>NUCLEOTIDE SEQUENCE [LARGE SCALE GENOMIC DNA]</scope>
    <source>
        <strain evidence="11">DSM 19437</strain>
    </source>
</reference>
<dbReference type="SUPFAM" id="SSF56935">
    <property type="entry name" value="Porins"/>
    <property type="match status" value="1"/>
</dbReference>
<proteinExistence type="inferred from homology"/>
<dbReference type="eggNOG" id="COG4206">
    <property type="taxonomic scope" value="Bacteria"/>
</dbReference>
<feature type="chain" id="PRO_5004789034" evidence="8">
    <location>
        <begin position="23"/>
        <end position="1110"/>
    </location>
</feature>
<dbReference type="InterPro" id="IPR037066">
    <property type="entry name" value="Plug_dom_sf"/>
</dbReference>
<dbReference type="NCBIfam" id="TIGR04056">
    <property type="entry name" value="OMP_RagA_SusC"/>
    <property type="match status" value="1"/>
</dbReference>
<name>W0F012_9BACT</name>
<dbReference type="InterPro" id="IPR023997">
    <property type="entry name" value="TonB-dep_OMP_SusC/RagA_CS"/>
</dbReference>
<dbReference type="EMBL" id="CP007035">
    <property type="protein sequence ID" value="AHF16352.1"/>
    <property type="molecule type" value="Genomic_DNA"/>
</dbReference>
<evidence type="ECO:0000313" key="10">
    <source>
        <dbReference type="EMBL" id="AHF16352.1"/>
    </source>
</evidence>
<dbReference type="KEGG" id="nso:NIASO_16705"/>
<dbReference type="PROSITE" id="PS52016">
    <property type="entry name" value="TONB_DEPENDENT_REC_3"/>
    <property type="match status" value="1"/>
</dbReference>
<dbReference type="STRING" id="929713.NIASO_16705"/>
<organism evidence="10 11">
    <name type="scientific">Niabella soli DSM 19437</name>
    <dbReference type="NCBI Taxonomy" id="929713"/>
    <lineage>
        <taxon>Bacteria</taxon>
        <taxon>Pseudomonadati</taxon>
        <taxon>Bacteroidota</taxon>
        <taxon>Chitinophagia</taxon>
        <taxon>Chitinophagales</taxon>
        <taxon>Chitinophagaceae</taxon>
        <taxon>Niabella</taxon>
    </lineage>
</organism>
<evidence type="ECO:0000259" key="9">
    <source>
        <dbReference type="Pfam" id="PF07715"/>
    </source>
</evidence>
<dbReference type="InterPro" id="IPR008969">
    <property type="entry name" value="CarboxyPept-like_regulatory"/>
</dbReference>
<keyword evidence="4 7" id="KW-0812">Transmembrane</keyword>
<dbReference type="InterPro" id="IPR036942">
    <property type="entry name" value="Beta-barrel_TonB_sf"/>
</dbReference>
<evidence type="ECO:0000256" key="4">
    <source>
        <dbReference type="ARBA" id="ARBA00022692"/>
    </source>
</evidence>
<keyword evidence="3 7" id="KW-1134">Transmembrane beta strand</keyword>
<evidence type="ECO:0000256" key="1">
    <source>
        <dbReference type="ARBA" id="ARBA00004571"/>
    </source>
</evidence>
<keyword evidence="5 7" id="KW-0472">Membrane</keyword>
<keyword evidence="8" id="KW-0732">Signal</keyword>
<feature type="signal peptide" evidence="8">
    <location>
        <begin position="1"/>
        <end position="22"/>
    </location>
</feature>
<dbReference type="AlphaFoldDB" id="W0F012"/>
<evidence type="ECO:0000256" key="6">
    <source>
        <dbReference type="ARBA" id="ARBA00023237"/>
    </source>
</evidence>
<evidence type="ECO:0000313" key="11">
    <source>
        <dbReference type="Proteomes" id="UP000003586"/>
    </source>
</evidence>
<dbReference type="Proteomes" id="UP000003586">
    <property type="component" value="Chromosome"/>
</dbReference>
<dbReference type="OrthoDB" id="9768177at2"/>
<dbReference type="InterPro" id="IPR023996">
    <property type="entry name" value="TonB-dep_OMP_SusC/RagA"/>
</dbReference>
<dbReference type="HOGENOM" id="CLU_004317_2_1_10"/>
<dbReference type="RefSeq" id="WP_008587380.1">
    <property type="nucleotide sequence ID" value="NZ_CP007035.1"/>
</dbReference>
<dbReference type="GO" id="GO:0009279">
    <property type="term" value="C:cell outer membrane"/>
    <property type="evidence" value="ECO:0007669"/>
    <property type="project" value="UniProtKB-SubCell"/>
</dbReference>
<comment type="similarity">
    <text evidence="7">Belongs to the TonB-dependent receptor family.</text>
</comment>
<dbReference type="Pfam" id="PF13715">
    <property type="entry name" value="CarbopepD_reg_2"/>
    <property type="match status" value="1"/>
</dbReference>
<accession>W0F012</accession>
<dbReference type="Pfam" id="PF07715">
    <property type="entry name" value="Plug"/>
    <property type="match status" value="1"/>
</dbReference>
<evidence type="ECO:0000256" key="5">
    <source>
        <dbReference type="ARBA" id="ARBA00023136"/>
    </source>
</evidence>
<evidence type="ECO:0000256" key="7">
    <source>
        <dbReference type="PROSITE-ProRule" id="PRU01360"/>
    </source>
</evidence>